<evidence type="ECO:0000256" key="3">
    <source>
        <dbReference type="ARBA" id="ARBA00023004"/>
    </source>
</evidence>
<evidence type="ECO:0000256" key="2">
    <source>
        <dbReference type="ARBA" id="ARBA00022723"/>
    </source>
</evidence>
<dbReference type="Gene3D" id="1.10.760.10">
    <property type="entry name" value="Cytochrome c-like domain"/>
    <property type="match status" value="1"/>
</dbReference>
<sequence>MAEMLTKSRARNIFYGGSLFFVVVFIALAVHSHYHIVNTSTAGAPLTEAVAHGKSVWERHSCINCHTLHGEGAYFAPELGNVMTRWGVQDDPEGAFEVLDAWIEAQPSGIEGRRQMPHFELTEEDKRGLAEFLRWADQTNLQGWPPNDAG</sequence>
<dbReference type="Proteomes" id="UP000215405">
    <property type="component" value="Unassembled WGS sequence"/>
</dbReference>
<dbReference type="AlphaFoldDB" id="A0A231UYD8"/>
<accession>A0A231UYD8</accession>
<keyword evidence="8" id="KW-1185">Reference proteome</keyword>
<evidence type="ECO:0000259" key="6">
    <source>
        <dbReference type="PROSITE" id="PS51007"/>
    </source>
</evidence>
<dbReference type="GO" id="GO:0020037">
    <property type="term" value="F:heme binding"/>
    <property type="evidence" value="ECO:0007669"/>
    <property type="project" value="InterPro"/>
</dbReference>
<dbReference type="EMBL" id="NBYO01000002">
    <property type="protein sequence ID" value="OXT00811.1"/>
    <property type="molecule type" value="Genomic_DNA"/>
</dbReference>
<keyword evidence="3 4" id="KW-0408">Iron</keyword>
<evidence type="ECO:0000256" key="1">
    <source>
        <dbReference type="ARBA" id="ARBA00022617"/>
    </source>
</evidence>
<dbReference type="Pfam" id="PF00034">
    <property type="entry name" value="Cytochrom_C"/>
    <property type="match status" value="1"/>
</dbReference>
<keyword evidence="2 4" id="KW-0479">Metal-binding</keyword>
<keyword evidence="1 4" id="KW-0349">Heme</keyword>
<feature type="transmembrane region" description="Helical" evidence="5">
    <location>
        <begin position="12"/>
        <end position="30"/>
    </location>
</feature>
<dbReference type="PROSITE" id="PS51007">
    <property type="entry name" value="CYTC"/>
    <property type="match status" value="1"/>
</dbReference>
<feature type="domain" description="Cytochrome c" evidence="6">
    <location>
        <begin position="48"/>
        <end position="137"/>
    </location>
</feature>
<dbReference type="InterPro" id="IPR009056">
    <property type="entry name" value="Cyt_c-like_dom"/>
</dbReference>
<dbReference type="RefSeq" id="WP_094077628.1">
    <property type="nucleotide sequence ID" value="NZ_NBYO01000002.1"/>
</dbReference>
<keyword evidence="5" id="KW-0472">Membrane</keyword>
<dbReference type="InterPro" id="IPR036909">
    <property type="entry name" value="Cyt_c-like_dom_sf"/>
</dbReference>
<organism evidence="7 8">
    <name type="scientific">Notoacmeibacter marinus</name>
    <dbReference type="NCBI Taxonomy" id="1876515"/>
    <lineage>
        <taxon>Bacteria</taxon>
        <taxon>Pseudomonadati</taxon>
        <taxon>Pseudomonadota</taxon>
        <taxon>Alphaproteobacteria</taxon>
        <taxon>Hyphomicrobiales</taxon>
        <taxon>Notoacmeibacteraceae</taxon>
        <taxon>Notoacmeibacter</taxon>
    </lineage>
</organism>
<evidence type="ECO:0000256" key="4">
    <source>
        <dbReference type="PROSITE-ProRule" id="PRU00433"/>
    </source>
</evidence>
<evidence type="ECO:0000313" key="7">
    <source>
        <dbReference type="EMBL" id="OXT00811.1"/>
    </source>
</evidence>
<dbReference type="GO" id="GO:0009055">
    <property type="term" value="F:electron transfer activity"/>
    <property type="evidence" value="ECO:0007669"/>
    <property type="project" value="InterPro"/>
</dbReference>
<dbReference type="GO" id="GO:0046872">
    <property type="term" value="F:metal ion binding"/>
    <property type="evidence" value="ECO:0007669"/>
    <property type="project" value="UniProtKB-KW"/>
</dbReference>
<reference evidence="8" key="1">
    <citation type="journal article" date="2017" name="Int. J. Syst. Evol. Microbiol.">
        <title>Notoacmeibacter marinus gen. nov., sp. nov., isolated from the gut of a limpet and proposal of Notoacmeibacteraceae fam. nov. in the order Rhizobiales of the class Alphaproteobacteria.</title>
        <authorList>
            <person name="Huang Z."/>
            <person name="Guo F."/>
            <person name="Lai Q."/>
        </authorList>
    </citation>
    <scope>NUCLEOTIDE SEQUENCE [LARGE SCALE GENOMIC DNA]</scope>
    <source>
        <strain evidence="8">XMTR2A4</strain>
    </source>
</reference>
<comment type="caution">
    <text evidence="7">The sequence shown here is derived from an EMBL/GenBank/DDBJ whole genome shotgun (WGS) entry which is preliminary data.</text>
</comment>
<evidence type="ECO:0000256" key="5">
    <source>
        <dbReference type="SAM" id="Phobius"/>
    </source>
</evidence>
<evidence type="ECO:0000313" key="8">
    <source>
        <dbReference type="Proteomes" id="UP000215405"/>
    </source>
</evidence>
<proteinExistence type="predicted"/>
<dbReference type="SUPFAM" id="SSF46626">
    <property type="entry name" value="Cytochrome c"/>
    <property type="match status" value="1"/>
</dbReference>
<name>A0A231UYD8_9HYPH</name>
<keyword evidence="5" id="KW-0812">Transmembrane</keyword>
<gene>
    <name evidence="7" type="ORF">B7H23_12100</name>
</gene>
<protein>
    <submittedName>
        <fullName evidence="7">Cytochrome C</fullName>
    </submittedName>
</protein>
<keyword evidence="5" id="KW-1133">Transmembrane helix</keyword>